<dbReference type="OrthoDB" id="1432662at2"/>
<dbReference type="AlphaFoldDB" id="A0A5B0W2B6"/>
<dbReference type="Gene3D" id="2.30.110.10">
    <property type="entry name" value="Electron Transport, Fmn-binding Protein, Chain A"/>
    <property type="match status" value="1"/>
</dbReference>
<evidence type="ECO:0000259" key="1">
    <source>
        <dbReference type="Pfam" id="PF16242"/>
    </source>
</evidence>
<evidence type="ECO:0000313" key="3">
    <source>
        <dbReference type="Proteomes" id="UP000323608"/>
    </source>
</evidence>
<name>A0A5B0W2B6_RHITR</name>
<dbReference type="PANTHER" id="PTHR34818:SF1">
    <property type="entry name" value="PROTEIN BLI-3"/>
    <property type="match status" value="1"/>
</dbReference>
<dbReference type="Proteomes" id="UP000323608">
    <property type="component" value="Unassembled WGS sequence"/>
</dbReference>
<dbReference type="Pfam" id="PF16242">
    <property type="entry name" value="Pyrid_ox_like"/>
    <property type="match status" value="1"/>
</dbReference>
<dbReference type="InterPro" id="IPR038725">
    <property type="entry name" value="YdaG_split_barrel_FMN-bd"/>
</dbReference>
<dbReference type="EMBL" id="VNIP01000008">
    <property type="protein sequence ID" value="KAA1180525.1"/>
    <property type="molecule type" value="Genomic_DNA"/>
</dbReference>
<organism evidence="2 3">
    <name type="scientific">Rhizobium tropici</name>
    <dbReference type="NCBI Taxonomy" id="398"/>
    <lineage>
        <taxon>Bacteria</taxon>
        <taxon>Pseudomonadati</taxon>
        <taxon>Pseudomonadota</taxon>
        <taxon>Alphaproteobacteria</taxon>
        <taxon>Hyphomicrobiales</taxon>
        <taxon>Rhizobiaceae</taxon>
        <taxon>Rhizobium/Agrobacterium group</taxon>
        <taxon>Rhizobium</taxon>
    </lineage>
</organism>
<dbReference type="SUPFAM" id="SSF50475">
    <property type="entry name" value="FMN-binding split barrel"/>
    <property type="match status" value="1"/>
</dbReference>
<feature type="domain" description="General stress protein FMN-binding split barrel" evidence="1">
    <location>
        <begin position="5"/>
        <end position="150"/>
    </location>
</feature>
<gene>
    <name evidence="2" type="ORF">FP026_15430</name>
</gene>
<dbReference type="InterPro" id="IPR052917">
    <property type="entry name" value="Stress-Dev_Protein"/>
</dbReference>
<dbReference type="InterPro" id="IPR012349">
    <property type="entry name" value="Split_barrel_FMN-bd"/>
</dbReference>
<comment type="caution">
    <text evidence="2">The sequence shown here is derived from an EMBL/GenBank/DDBJ whole genome shotgun (WGS) entry which is preliminary data.</text>
</comment>
<proteinExistence type="predicted"/>
<sequence length="159" mass="17653">MMDTDENARVWELVEKIGFCMLTTQTSGSLRARPMAAHPEPIENAIYFLTDVAGHKDEEVARWPNVCLAFADTKGQKYVSISGTAEVSNDRERVEDLWTTGAKARWHSADDPSIRVLKVTPSFAEYWDSPGTIISYIKMAAAAVSNSKPDMGENVKVEL</sequence>
<reference evidence="2 3" key="1">
    <citation type="submission" date="2019-07" db="EMBL/GenBank/DDBJ databases">
        <title>The Draft Genome Sequence of Rhizobium tropici SARCC-755 Associated with Superior Nodulation on Pigeonpea (Cajanus cajan (L.) Millsp.).</title>
        <authorList>
            <person name="Bopape F.L."/>
            <person name="Hassen A.I."/>
            <person name="Swanevelder Z.H."/>
            <person name="Gwata E.T."/>
        </authorList>
    </citation>
    <scope>NUCLEOTIDE SEQUENCE [LARGE SCALE GENOMIC DNA]</scope>
    <source>
        <strain evidence="2 3">SARCC-755</strain>
    </source>
</reference>
<evidence type="ECO:0000313" key="2">
    <source>
        <dbReference type="EMBL" id="KAA1180525.1"/>
    </source>
</evidence>
<accession>A0A5B0W2B6</accession>
<dbReference type="PANTHER" id="PTHR34818">
    <property type="entry name" value="PROTEIN BLI-3"/>
    <property type="match status" value="1"/>
</dbReference>
<protein>
    <submittedName>
        <fullName evidence="2">Pyridoxamine 5'-phosphate oxidase family protein</fullName>
    </submittedName>
</protein>